<protein>
    <submittedName>
        <fullName evidence="1">Uncharacterized protein</fullName>
    </submittedName>
</protein>
<name>A0ACC3BVB1_PYRYE</name>
<dbReference type="Proteomes" id="UP000798662">
    <property type="component" value="Chromosome 1"/>
</dbReference>
<accession>A0ACC3BVB1</accession>
<evidence type="ECO:0000313" key="1">
    <source>
        <dbReference type="EMBL" id="KAK1861553.1"/>
    </source>
</evidence>
<comment type="caution">
    <text evidence="1">The sequence shown here is derived from an EMBL/GenBank/DDBJ whole genome shotgun (WGS) entry which is preliminary data.</text>
</comment>
<gene>
    <name evidence="1" type="ORF">I4F81_004137</name>
</gene>
<keyword evidence="2" id="KW-1185">Reference proteome</keyword>
<reference evidence="1" key="1">
    <citation type="submission" date="2019-11" db="EMBL/GenBank/DDBJ databases">
        <title>Nori genome reveals adaptations in red seaweeds to the harsh intertidal environment.</title>
        <authorList>
            <person name="Wang D."/>
            <person name="Mao Y."/>
        </authorList>
    </citation>
    <scope>NUCLEOTIDE SEQUENCE</scope>
    <source>
        <tissue evidence="1">Gametophyte</tissue>
    </source>
</reference>
<dbReference type="EMBL" id="CM020618">
    <property type="protein sequence ID" value="KAK1861553.1"/>
    <property type="molecule type" value="Genomic_DNA"/>
</dbReference>
<evidence type="ECO:0000313" key="2">
    <source>
        <dbReference type="Proteomes" id="UP000798662"/>
    </source>
</evidence>
<organism evidence="1 2">
    <name type="scientific">Pyropia yezoensis</name>
    <name type="common">Susabi-nori</name>
    <name type="synonym">Porphyra yezoensis</name>
    <dbReference type="NCBI Taxonomy" id="2788"/>
    <lineage>
        <taxon>Eukaryota</taxon>
        <taxon>Rhodophyta</taxon>
        <taxon>Bangiophyceae</taxon>
        <taxon>Bangiales</taxon>
        <taxon>Bangiaceae</taxon>
        <taxon>Pyropia</taxon>
    </lineage>
</organism>
<proteinExistence type="predicted"/>
<sequence>MIAVIGGTGVLGSTVVRALIALSLPVTLVAPDPSKANRIFADVLPHLTIVRGSVGAPKELRRTLVGVDTVFVNAPGSPDCGQRVICAAAAAKVAGAAHLVVISNVYADAVGSPYGRRFFRLEAGVKSLDIPTTFLRLPAFFENVLASVASVTEEGAVYSPVPASAPVRGVAVEDVGAAAAAVLAAPDVHEYRTYEILSGVHTGADLVAALGEAVGKPIRYVEIGWEDSYERMVAEGTPEWEAADLVEADRLVAAGHVSESNHYEELVGEPPMSIEEWCSQNACTLCPLLLPPASATMLGQSGGSRTRATTSPAPSPAAMVVGTPPPASSLMERMTLGSGGVSRLSTSPPVDTQFSFPKAKIEVLLLENIHQSAVQMFEAEGFTIRTVSKALSEAELIAAMESVHILGLRSKSNVTPAVLAAAPRLMAVGCFCIGTDQVDKALTETRGIPVFNAPFSNTRSVAELVLAEVIALSRRLGDVSSSMHKGVWNKSATGCYEVRGKTLGIVGYGHIGSQLSIMAEALGMNVIYWDVVPVLGLSRTVPCESLEELLNKSDFVTLHVPRSEATRNMIGAEQLAAMKEGSFLINASRGTVVDLDALADALRSGHLAGAAVDVYPTEPAKNGPGFESPLCGLTNVLLTPHIGGSTVEAQHMIGREVATSLIRYVNEGTTLGAVNFPNLEMPFSSGTHRILNVHRNVPGVLRDINVIFAEQSANVRTQVLGTSTEIGYLIVDVDRYHSDETKKAISDLETSIKTRILY</sequence>